<keyword evidence="3" id="KW-1185">Reference proteome</keyword>
<evidence type="ECO:0000313" key="3">
    <source>
        <dbReference type="Proteomes" id="UP001163203"/>
    </source>
</evidence>
<proteinExistence type="predicted"/>
<organism evidence="2 3">
    <name type="scientific">Amycolatopsis cynarae</name>
    <dbReference type="NCBI Taxonomy" id="2995223"/>
    <lineage>
        <taxon>Bacteria</taxon>
        <taxon>Bacillati</taxon>
        <taxon>Actinomycetota</taxon>
        <taxon>Actinomycetes</taxon>
        <taxon>Pseudonocardiales</taxon>
        <taxon>Pseudonocardiaceae</taxon>
        <taxon>Amycolatopsis</taxon>
    </lineage>
</organism>
<dbReference type="EMBL" id="CP113836">
    <property type="protein sequence ID" value="WAL65701.1"/>
    <property type="molecule type" value="Genomic_DNA"/>
</dbReference>
<dbReference type="Proteomes" id="UP001163203">
    <property type="component" value="Chromosome"/>
</dbReference>
<reference evidence="2" key="1">
    <citation type="submission" date="2022-11" db="EMBL/GenBank/DDBJ databases">
        <authorList>
            <person name="Mo P."/>
        </authorList>
    </citation>
    <scope>NUCLEOTIDE SEQUENCE</scope>
    <source>
        <strain evidence="2">HUAS 11-8</strain>
    </source>
</reference>
<dbReference type="InterPro" id="IPR003033">
    <property type="entry name" value="SCP2_sterol-bd_dom"/>
</dbReference>
<evidence type="ECO:0000313" key="2">
    <source>
        <dbReference type="EMBL" id="WAL65701.1"/>
    </source>
</evidence>
<gene>
    <name evidence="2" type="ORF">ORV05_33335</name>
</gene>
<evidence type="ECO:0000259" key="1">
    <source>
        <dbReference type="Pfam" id="PF02036"/>
    </source>
</evidence>
<name>A0ABY7B476_9PSEU</name>
<feature type="domain" description="SCP2" evidence="1">
    <location>
        <begin position="120"/>
        <end position="180"/>
    </location>
</feature>
<dbReference type="SUPFAM" id="SSF55718">
    <property type="entry name" value="SCP-like"/>
    <property type="match status" value="1"/>
</dbReference>
<dbReference type="InterPro" id="IPR036527">
    <property type="entry name" value="SCP2_sterol-bd_dom_sf"/>
</dbReference>
<accession>A0ABY7B476</accession>
<sequence length="188" mass="20561">MPSDVVDALARQIDLGKLTAHQFVRLLETLHMLGAAEAGVELRGLTTETLVSVVRRASKEQLKALAAHPELRHVFLDEVFRRMADHFVPEKAAYVSMVVSWRFSGGAGEGGFDRFQTVIEEGCCVSAPDLGREPDTTITIAVEDFFRIATGNAAVTALFVTGRVRVKGEYTPALRLVSYFDIPKPADA</sequence>
<dbReference type="Pfam" id="PF02036">
    <property type="entry name" value="SCP2"/>
    <property type="match status" value="1"/>
</dbReference>
<dbReference type="RefSeq" id="WP_268755846.1">
    <property type="nucleotide sequence ID" value="NZ_CP113836.1"/>
</dbReference>
<protein>
    <submittedName>
        <fullName evidence="2">SCP2 sterol-binding domain-containing protein</fullName>
    </submittedName>
</protein>
<dbReference type="Gene3D" id="3.30.1050.10">
    <property type="entry name" value="SCP2 sterol-binding domain"/>
    <property type="match status" value="1"/>
</dbReference>